<accession>A0ABR4PUS9</accession>
<dbReference type="Proteomes" id="UP001629113">
    <property type="component" value="Unassembled WGS sequence"/>
</dbReference>
<reference evidence="2 3" key="1">
    <citation type="submission" date="2024-06" db="EMBL/GenBank/DDBJ databases">
        <title>Complete genome of Phlyctema vagabunda strain 19-DSS-EL-015.</title>
        <authorList>
            <person name="Fiorenzani C."/>
        </authorList>
    </citation>
    <scope>NUCLEOTIDE SEQUENCE [LARGE SCALE GENOMIC DNA]</scope>
    <source>
        <strain evidence="2 3">19-DSS-EL-015</strain>
    </source>
</reference>
<keyword evidence="1" id="KW-1133">Transmembrane helix</keyword>
<keyword evidence="1" id="KW-0472">Membrane</keyword>
<organism evidence="2 3">
    <name type="scientific">Phlyctema vagabunda</name>
    <dbReference type="NCBI Taxonomy" id="108571"/>
    <lineage>
        <taxon>Eukaryota</taxon>
        <taxon>Fungi</taxon>
        <taxon>Dikarya</taxon>
        <taxon>Ascomycota</taxon>
        <taxon>Pezizomycotina</taxon>
        <taxon>Leotiomycetes</taxon>
        <taxon>Helotiales</taxon>
        <taxon>Dermateaceae</taxon>
        <taxon>Phlyctema</taxon>
    </lineage>
</organism>
<comment type="caution">
    <text evidence="2">The sequence shown here is derived from an EMBL/GenBank/DDBJ whole genome shotgun (WGS) entry which is preliminary data.</text>
</comment>
<name>A0ABR4PUS9_9HELO</name>
<keyword evidence="3" id="KW-1185">Reference proteome</keyword>
<sequence length="160" mass="18326">MLLLRYTIHHAMLPFIRASYLSYLTYLTLPLARLRIILTAKQRPTSNIEPLQHCSHTETSNLNRLKSSPEVVVMMMMMIQCVLESLSLYSGRSISWPRSQWRSGRRRSRREETRTKGDQIAVFGLPTPRKWFAATTPCGNQSCVPRLQGDAKGVLHNDAL</sequence>
<evidence type="ECO:0000313" key="3">
    <source>
        <dbReference type="Proteomes" id="UP001629113"/>
    </source>
</evidence>
<protein>
    <submittedName>
        <fullName evidence="2">Uncharacterized protein</fullName>
    </submittedName>
</protein>
<proteinExistence type="predicted"/>
<keyword evidence="1" id="KW-0812">Transmembrane</keyword>
<gene>
    <name evidence="2" type="ORF">PVAG01_00538</name>
</gene>
<evidence type="ECO:0000313" key="2">
    <source>
        <dbReference type="EMBL" id="KAL3427029.1"/>
    </source>
</evidence>
<feature type="transmembrane region" description="Helical" evidence="1">
    <location>
        <begin position="20"/>
        <end position="38"/>
    </location>
</feature>
<dbReference type="EMBL" id="JBFCZG010000001">
    <property type="protein sequence ID" value="KAL3427029.1"/>
    <property type="molecule type" value="Genomic_DNA"/>
</dbReference>
<evidence type="ECO:0000256" key="1">
    <source>
        <dbReference type="SAM" id="Phobius"/>
    </source>
</evidence>